<protein>
    <submittedName>
        <fullName evidence="1">Uncharacterized protein</fullName>
    </submittedName>
</protein>
<evidence type="ECO:0000313" key="1">
    <source>
        <dbReference type="EMBL" id="RAK79814.1"/>
    </source>
</evidence>
<dbReference type="EMBL" id="KZ824631">
    <property type="protein sequence ID" value="RAK79814.1"/>
    <property type="molecule type" value="Genomic_DNA"/>
</dbReference>
<dbReference type="GeneID" id="63857071"/>
<proteinExistence type="predicted"/>
<accession>A0A8G1RVS7</accession>
<dbReference type="AlphaFoldDB" id="A0A8G1RVS7"/>
<dbReference type="Proteomes" id="UP000249789">
    <property type="component" value="Unassembled WGS sequence"/>
</dbReference>
<dbReference type="VEuPathDB" id="FungiDB:BO72DRAFT_21762"/>
<sequence>MTPCHSRSGESIPANTMLSSKGHAQLSFSLSSFLSLLVFLSLSRTALLVSASACFRVLHILHLASSCELWANQKRLSRLDSTGLTRVHLLSVQ</sequence>
<gene>
    <name evidence="1" type="ORF">BO72DRAFT_21762</name>
</gene>
<keyword evidence="2" id="KW-1185">Reference proteome</keyword>
<name>A0A8G1RVS7_9EURO</name>
<reference evidence="1 2" key="1">
    <citation type="submission" date="2018-02" db="EMBL/GenBank/DDBJ databases">
        <title>The genomes of Aspergillus section Nigri reveals drivers in fungal speciation.</title>
        <authorList>
            <consortium name="DOE Joint Genome Institute"/>
            <person name="Vesth T.C."/>
            <person name="Nybo J."/>
            <person name="Theobald S."/>
            <person name="Brandl J."/>
            <person name="Frisvad J.C."/>
            <person name="Nielsen K.F."/>
            <person name="Lyhne E.K."/>
            <person name="Kogle M.E."/>
            <person name="Kuo A."/>
            <person name="Riley R."/>
            <person name="Clum A."/>
            <person name="Nolan M."/>
            <person name="Lipzen A."/>
            <person name="Salamov A."/>
            <person name="Henrissat B."/>
            <person name="Wiebenga A."/>
            <person name="De vries R.P."/>
            <person name="Grigoriev I.V."/>
            <person name="Mortensen U.H."/>
            <person name="Andersen M.R."/>
            <person name="Baker S.E."/>
        </authorList>
    </citation>
    <scope>NUCLEOTIDE SEQUENCE [LARGE SCALE GENOMIC DNA]</scope>
    <source>
        <strain evidence="1 2">CBS 313.89</strain>
    </source>
</reference>
<dbReference type="RefSeq" id="XP_040803824.1">
    <property type="nucleotide sequence ID" value="XM_040939738.1"/>
</dbReference>
<evidence type="ECO:0000313" key="2">
    <source>
        <dbReference type="Proteomes" id="UP000249789"/>
    </source>
</evidence>
<organism evidence="1 2">
    <name type="scientific">Aspergillus fijiensis CBS 313.89</name>
    <dbReference type="NCBI Taxonomy" id="1448319"/>
    <lineage>
        <taxon>Eukaryota</taxon>
        <taxon>Fungi</taxon>
        <taxon>Dikarya</taxon>
        <taxon>Ascomycota</taxon>
        <taxon>Pezizomycotina</taxon>
        <taxon>Eurotiomycetes</taxon>
        <taxon>Eurotiomycetidae</taxon>
        <taxon>Eurotiales</taxon>
        <taxon>Aspergillaceae</taxon>
        <taxon>Aspergillus</taxon>
    </lineage>
</organism>